<accession>A0A3M6RUB5</accession>
<dbReference type="InterPro" id="IPR006528">
    <property type="entry name" value="Phage_head_morphogenesis_dom"/>
</dbReference>
<gene>
    <name evidence="3" type="ORF">EBQ34_00605</name>
</gene>
<dbReference type="OrthoDB" id="9813502at2"/>
<evidence type="ECO:0000313" key="3">
    <source>
        <dbReference type="EMBL" id="RMX18897.1"/>
    </source>
</evidence>
<evidence type="ECO:0000259" key="2">
    <source>
        <dbReference type="Pfam" id="PF18812"/>
    </source>
</evidence>
<dbReference type="AlphaFoldDB" id="A0A3M6RUB5"/>
<evidence type="ECO:0000259" key="1">
    <source>
        <dbReference type="Pfam" id="PF04233"/>
    </source>
</evidence>
<reference evidence="3 4" key="1">
    <citation type="submission" date="2018-10" db="EMBL/GenBank/DDBJ databases">
        <title>Comamonadaceae CDC group NO-1 genome sequencing and assembly.</title>
        <authorList>
            <person name="Bernier A.-M."/>
            <person name="Bernard K."/>
        </authorList>
    </citation>
    <scope>NUCLEOTIDE SEQUENCE [LARGE SCALE GENOMIC DNA]</scope>
    <source>
        <strain evidence="3 4">NML180582</strain>
    </source>
</reference>
<sequence length="422" mass="46755">MSNTRSDEGRAVDTRIDRARLAFEEAIAALAQRQRLVGTQRWDDLRSEEHYRAFAVAGAMKADLLAELRAAVQRVIESGVSIDAFRKDFWAAVHQHGWHGWTGEDSEGGRAWRTRVIYTTNLRKSYAAGRWAQMTEPEFAAQYPYWEWVHSGLANDPRPQHLAWHGMTLHHSDPFWRSHYPPRIPPDWGCTCRVRPVAAPAQGAPTQPPQGWQKDAQIGAGAPPQYIGEAIRFMVEQKAQKLPLPEGQALREAIAAYQAAREAQTTASTAALRQFAQTAQETQNRKLVMHVGPLKATDVIAKASATPDRPGLDLSGYTISLDNSGVQHTVKKHGNPKSEAKRGQIGITASDFGLIEQIVNQPDAIIADGKNASGRDVLLFTKLIDGVGYLVAMEVQPGRRVLMLNSMRKKRGAWNGHEKSGE</sequence>
<feature type="domain" description="Phage head morphogenesis" evidence="1">
    <location>
        <begin position="69"/>
        <end position="194"/>
    </location>
</feature>
<dbReference type="Proteomes" id="UP000275180">
    <property type="component" value="Unassembled WGS sequence"/>
</dbReference>
<dbReference type="InterPro" id="IPR041301">
    <property type="entry name" value="PBECR3"/>
</dbReference>
<dbReference type="Pfam" id="PF04233">
    <property type="entry name" value="Phage_Mu_F"/>
    <property type="match status" value="1"/>
</dbReference>
<name>A0A3M6RUB5_9BURK</name>
<protein>
    <recommendedName>
        <fullName evidence="5">Phage head morphogenesis domain-containing protein</fullName>
    </recommendedName>
</protein>
<evidence type="ECO:0008006" key="5">
    <source>
        <dbReference type="Google" id="ProtNLM"/>
    </source>
</evidence>
<dbReference type="RefSeq" id="WP_122243747.1">
    <property type="nucleotide sequence ID" value="NZ_RDQJ01000001.1"/>
</dbReference>
<dbReference type="EMBL" id="RDQJ01000001">
    <property type="protein sequence ID" value="RMX18897.1"/>
    <property type="molecule type" value="Genomic_DNA"/>
</dbReference>
<dbReference type="Pfam" id="PF18812">
    <property type="entry name" value="PBECR3"/>
    <property type="match status" value="1"/>
</dbReference>
<organism evidence="3 4">
    <name type="scientific">Vandammella animalimorsus</name>
    <dbReference type="NCBI Taxonomy" id="2029117"/>
    <lineage>
        <taxon>Bacteria</taxon>
        <taxon>Pseudomonadati</taxon>
        <taxon>Pseudomonadota</taxon>
        <taxon>Betaproteobacteria</taxon>
        <taxon>Burkholderiales</taxon>
        <taxon>Comamonadaceae</taxon>
        <taxon>Vandammella</taxon>
    </lineage>
</organism>
<proteinExistence type="predicted"/>
<evidence type="ECO:0000313" key="4">
    <source>
        <dbReference type="Proteomes" id="UP000275180"/>
    </source>
</evidence>
<comment type="caution">
    <text evidence="3">The sequence shown here is derived from an EMBL/GenBank/DDBJ whole genome shotgun (WGS) entry which is preliminary data.</text>
</comment>
<feature type="domain" description="Phage-Barnase-EndoU-ColicinE5/D-RelE like nuclease 3" evidence="2">
    <location>
        <begin position="310"/>
        <end position="412"/>
    </location>
</feature>